<evidence type="ECO:0000256" key="3">
    <source>
        <dbReference type="ARBA" id="ARBA00022801"/>
    </source>
</evidence>
<comment type="caution">
    <text evidence="7">The sequence shown here is derived from an EMBL/GenBank/DDBJ whole genome shotgun (WGS) entry which is preliminary data.</text>
</comment>
<evidence type="ECO:0000256" key="4">
    <source>
        <dbReference type="ARBA" id="ARBA00022807"/>
    </source>
</evidence>
<dbReference type="AlphaFoldDB" id="A0A445BN26"/>
<organism evidence="7 8">
    <name type="scientific">Arachis hypogaea</name>
    <name type="common">Peanut</name>
    <dbReference type="NCBI Taxonomy" id="3818"/>
    <lineage>
        <taxon>Eukaryota</taxon>
        <taxon>Viridiplantae</taxon>
        <taxon>Streptophyta</taxon>
        <taxon>Embryophyta</taxon>
        <taxon>Tracheophyta</taxon>
        <taxon>Spermatophyta</taxon>
        <taxon>Magnoliopsida</taxon>
        <taxon>eudicotyledons</taxon>
        <taxon>Gunneridae</taxon>
        <taxon>Pentapetalae</taxon>
        <taxon>rosids</taxon>
        <taxon>fabids</taxon>
        <taxon>Fabales</taxon>
        <taxon>Fabaceae</taxon>
        <taxon>Papilionoideae</taxon>
        <taxon>50 kb inversion clade</taxon>
        <taxon>dalbergioids sensu lato</taxon>
        <taxon>Dalbergieae</taxon>
        <taxon>Pterocarpus clade</taxon>
        <taxon>Arachis</taxon>
    </lineage>
</organism>
<gene>
    <name evidence="7" type="ORF">Ahy_A09g045748</name>
</gene>
<feature type="domain" description="Ubiquitin-like protease family profile" evidence="6">
    <location>
        <begin position="259"/>
        <end position="449"/>
    </location>
</feature>
<sequence length="504" mass="58301">MDGDGVSEAMSKRTKIDVQIDPIEISSSHDNTILFEHKENSIMKEEEIKAPEVNNKKYEEMDIQLKQMEETVNNLQKMYSINQPNFSTGLHQPIMPFFHPIPPNFYGPFPGFTQTSPPCTLPSIHMHMPPYPPPFASHIPSTPLTDAIMGKLKSPIDKSTKTIAKKTNVNAGRKKELPRKGSVGKKLYSPKSSPTEIPKSLLGKGSPIGYSINHNTLPNLSLRRNDSGIEAPFWLLVVFRPPAGMELDETDIQKMINRHEILARDFKFDANRDNFFNLIPKGWIDEDILCVYAHMLANEERSDLEYLRHWYMPIVFSKLALMEKNPPSKMIVQYQKSFMGKVETFHKIFVPVNEDNIHWYLVVFDMHELQIIWLDSKPNYEKMERKDFNIRKLAMYIEEMLQDDSFYDLETTVRPKVSRFADPKHIETGEQKISSNDCGIWVATWMKDCAKNDNYSIKIDDTTRMRIALDLVIKPYNTKQGVILKAAEKNYKKIEEKNKNLVKK</sequence>
<dbReference type="Proteomes" id="UP000289738">
    <property type="component" value="Chromosome A09"/>
</dbReference>
<dbReference type="PROSITE" id="PS50600">
    <property type="entry name" value="ULP_PROTEASE"/>
    <property type="match status" value="1"/>
</dbReference>
<dbReference type="SUPFAM" id="SSF54001">
    <property type="entry name" value="Cysteine proteinases"/>
    <property type="match status" value="1"/>
</dbReference>
<evidence type="ECO:0000256" key="1">
    <source>
        <dbReference type="ARBA" id="ARBA00005234"/>
    </source>
</evidence>
<dbReference type="PANTHER" id="PTHR12606">
    <property type="entry name" value="SENTRIN/SUMO-SPECIFIC PROTEASE"/>
    <property type="match status" value="1"/>
</dbReference>
<dbReference type="GO" id="GO:0016926">
    <property type="term" value="P:protein desumoylation"/>
    <property type="evidence" value="ECO:0007669"/>
    <property type="project" value="TreeGrafter"/>
</dbReference>
<protein>
    <recommendedName>
        <fullName evidence="6">Ubiquitin-like protease family profile domain-containing protein</fullName>
    </recommendedName>
</protein>
<comment type="similarity">
    <text evidence="1">Belongs to the peptidase C48 family.</text>
</comment>
<evidence type="ECO:0000256" key="5">
    <source>
        <dbReference type="SAM" id="MobiDB-lite"/>
    </source>
</evidence>
<evidence type="ECO:0000313" key="7">
    <source>
        <dbReference type="EMBL" id="RYR40078.1"/>
    </source>
</evidence>
<keyword evidence="3" id="KW-0378">Hydrolase</keyword>
<dbReference type="GO" id="GO:0016929">
    <property type="term" value="F:deSUMOylase activity"/>
    <property type="evidence" value="ECO:0007669"/>
    <property type="project" value="TreeGrafter"/>
</dbReference>
<keyword evidence="2" id="KW-0645">Protease</keyword>
<dbReference type="InterPro" id="IPR038765">
    <property type="entry name" value="Papain-like_cys_pep_sf"/>
</dbReference>
<dbReference type="Pfam" id="PF02902">
    <property type="entry name" value="Peptidase_C48"/>
    <property type="match status" value="1"/>
</dbReference>
<dbReference type="PANTHER" id="PTHR12606:SF157">
    <property type="entry name" value="OS06G0122600 PROTEIN"/>
    <property type="match status" value="1"/>
</dbReference>
<dbReference type="GO" id="GO:0005634">
    <property type="term" value="C:nucleus"/>
    <property type="evidence" value="ECO:0007669"/>
    <property type="project" value="TreeGrafter"/>
</dbReference>
<feature type="region of interest" description="Disordered" evidence="5">
    <location>
        <begin position="170"/>
        <end position="198"/>
    </location>
</feature>
<accession>A0A445BN26</accession>
<dbReference type="GO" id="GO:0006508">
    <property type="term" value="P:proteolysis"/>
    <property type="evidence" value="ECO:0007669"/>
    <property type="project" value="UniProtKB-KW"/>
</dbReference>
<name>A0A445BN26_ARAHY</name>
<dbReference type="EMBL" id="SDMP01000009">
    <property type="protein sequence ID" value="RYR40078.1"/>
    <property type="molecule type" value="Genomic_DNA"/>
</dbReference>
<evidence type="ECO:0000259" key="6">
    <source>
        <dbReference type="PROSITE" id="PS50600"/>
    </source>
</evidence>
<dbReference type="Gene3D" id="3.40.395.10">
    <property type="entry name" value="Adenoviral Proteinase, Chain A"/>
    <property type="match status" value="1"/>
</dbReference>
<evidence type="ECO:0000256" key="2">
    <source>
        <dbReference type="ARBA" id="ARBA00022670"/>
    </source>
</evidence>
<proteinExistence type="inferred from homology"/>
<evidence type="ECO:0000313" key="8">
    <source>
        <dbReference type="Proteomes" id="UP000289738"/>
    </source>
</evidence>
<keyword evidence="8" id="KW-1185">Reference proteome</keyword>
<dbReference type="InterPro" id="IPR003653">
    <property type="entry name" value="Peptidase_C48_C"/>
</dbReference>
<reference evidence="7 8" key="1">
    <citation type="submission" date="2019-01" db="EMBL/GenBank/DDBJ databases">
        <title>Sequencing of cultivated peanut Arachis hypogaea provides insights into genome evolution and oil improvement.</title>
        <authorList>
            <person name="Chen X."/>
        </authorList>
    </citation>
    <scope>NUCLEOTIDE SEQUENCE [LARGE SCALE GENOMIC DNA]</scope>
    <source>
        <strain evidence="8">cv. Fuhuasheng</strain>
        <tissue evidence="7">Leaves</tissue>
    </source>
</reference>
<keyword evidence="4" id="KW-0788">Thiol protease</keyword>